<sequence length="726" mass="78381">MDSAADPVVLATVPPESAAQVLVSLLIRRISNQRHVVEQLTLVRLLALLAGMIPHMVSFSDLQAVTSAIGIDNGPHRHPMISTYLSCLAFATLTFASPKSTQAIAITADDHDDSDNQQQDTHWTRDSLASYTLRLPPLATLLHLASSSTSPAASSSTGGWPAAEHTWCTWLHISPPLPGLLGGGTMTGDRVMKWTSWVIGELAARDAVVGAATRRGAQVELMVALIRERKVAGPATSSWVLDYLLAVDQVMSAADVELVEIFVDSGIMSGTCPPLDPDAVRAHTTATSPPAKPMPLSTVLLTYYVLMLTTRLGPWAHSSHFPVEFVHSLPVPRALKRAKGTHVEYKLRASLGVVGEYLALMQAVDCSGYVEDADGCDEAGVDGEVDSVHELIARGRVSQWTRKFALDPIHVAHTTLAFVSPTGLSWSDMLENPMSVFSSSSSALAGMFATASLANMSLLTLDFLLAASASLVRSRAYRAFGTYIDAQQHEHDAGKLEWQVGEAVAGVKAAVMNKIAEQVLLVSCPEGGGGTDDVVLGWMNRMYMKDGMLVGRCVGLGVDPRTVPSLVKLTSFHVFLQQYTSTLQTHPHLTLYLLAALCYEYPLLETLQLATKQILPMLPVMFSSSLDPGHLVAPMGVDVQAAATPRLTRFQVVLKAVVAMVRAFPEDVFGSVQTILLETKQGLTQRLMQEPDTDQRAQLVKCYDGLMETVEEVMQVARKGVMHCGR</sequence>
<protein>
    <submittedName>
        <fullName evidence="1">Uncharacterized protein</fullName>
    </submittedName>
</protein>
<keyword evidence="2" id="KW-1185">Reference proteome</keyword>
<comment type="caution">
    <text evidence="1">The sequence shown here is derived from an EMBL/GenBank/DDBJ whole genome shotgun (WGS) entry which is preliminary data.</text>
</comment>
<accession>A0A1Y2HC90</accession>
<dbReference type="Proteomes" id="UP000193411">
    <property type="component" value="Unassembled WGS sequence"/>
</dbReference>
<evidence type="ECO:0000313" key="1">
    <source>
        <dbReference type="EMBL" id="ORZ32186.1"/>
    </source>
</evidence>
<gene>
    <name evidence="1" type="ORF">BCR44DRAFT_1440940</name>
</gene>
<dbReference type="EMBL" id="MCFL01000050">
    <property type="protein sequence ID" value="ORZ32186.1"/>
    <property type="molecule type" value="Genomic_DNA"/>
</dbReference>
<organism evidence="1 2">
    <name type="scientific">Catenaria anguillulae PL171</name>
    <dbReference type="NCBI Taxonomy" id="765915"/>
    <lineage>
        <taxon>Eukaryota</taxon>
        <taxon>Fungi</taxon>
        <taxon>Fungi incertae sedis</taxon>
        <taxon>Blastocladiomycota</taxon>
        <taxon>Blastocladiomycetes</taxon>
        <taxon>Blastocladiales</taxon>
        <taxon>Catenariaceae</taxon>
        <taxon>Catenaria</taxon>
    </lineage>
</organism>
<dbReference type="OrthoDB" id="5769169at2759"/>
<name>A0A1Y2HC90_9FUNG</name>
<reference evidence="1 2" key="1">
    <citation type="submission" date="2016-07" db="EMBL/GenBank/DDBJ databases">
        <title>Pervasive Adenine N6-methylation of Active Genes in Fungi.</title>
        <authorList>
            <consortium name="DOE Joint Genome Institute"/>
            <person name="Mondo S.J."/>
            <person name="Dannebaum R.O."/>
            <person name="Kuo R.C."/>
            <person name="Labutti K."/>
            <person name="Haridas S."/>
            <person name="Kuo A."/>
            <person name="Salamov A."/>
            <person name="Ahrendt S.R."/>
            <person name="Lipzen A."/>
            <person name="Sullivan W."/>
            <person name="Andreopoulos W.B."/>
            <person name="Clum A."/>
            <person name="Lindquist E."/>
            <person name="Daum C."/>
            <person name="Ramamoorthy G.K."/>
            <person name="Gryganskyi A."/>
            <person name="Culley D."/>
            <person name="Magnuson J.K."/>
            <person name="James T.Y."/>
            <person name="O'Malley M.A."/>
            <person name="Stajich J.E."/>
            <person name="Spatafora J.W."/>
            <person name="Visel A."/>
            <person name="Grigoriev I.V."/>
        </authorList>
    </citation>
    <scope>NUCLEOTIDE SEQUENCE [LARGE SCALE GENOMIC DNA]</scope>
    <source>
        <strain evidence="1 2">PL171</strain>
    </source>
</reference>
<proteinExistence type="predicted"/>
<evidence type="ECO:0000313" key="2">
    <source>
        <dbReference type="Proteomes" id="UP000193411"/>
    </source>
</evidence>
<dbReference type="AlphaFoldDB" id="A0A1Y2HC90"/>